<evidence type="ECO:0000313" key="6">
    <source>
        <dbReference type="Proteomes" id="UP000836841"/>
    </source>
</evidence>
<organism evidence="5 6">
    <name type="scientific">Thlaspi arvense</name>
    <name type="common">Field penny-cress</name>
    <dbReference type="NCBI Taxonomy" id="13288"/>
    <lineage>
        <taxon>Eukaryota</taxon>
        <taxon>Viridiplantae</taxon>
        <taxon>Streptophyta</taxon>
        <taxon>Embryophyta</taxon>
        <taxon>Tracheophyta</taxon>
        <taxon>Spermatophyta</taxon>
        <taxon>Magnoliopsida</taxon>
        <taxon>eudicotyledons</taxon>
        <taxon>Gunneridae</taxon>
        <taxon>Pentapetalae</taxon>
        <taxon>rosids</taxon>
        <taxon>malvids</taxon>
        <taxon>Brassicales</taxon>
        <taxon>Brassicaceae</taxon>
        <taxon>Thlaspideae</taxon>
        <taxon>Thlaspi</taxon>
    </lineage>
</organism>
<accession>A0AAU9RW93</accession>
<dbReference type="EMBL" id="OU466858">
    <property type="protein sequence ID" value="CAH2048032.1"/>
    <property type="molecule type" value="Genomic_DNA"/>
</dbReference>
<protein>
    <recommendedName>
        <fullName evidence="4">Apple domain-containing protein</fullName>
    </recommendedName>
</protein>
<dbReference type="GO" id="GO:0048544">
    <property type="term" value="P:recognition of pollen"/>
    <property type="evidence" value="ECO:0007669"/>
    <property type="project" value="InterPro"/>
</dbReference>
<evidence type="ECO:0000256" key="2">
    <source>
        <dbReference type="ARBA" id="ARBA00023157"/>
    </source>
</evidence>
<feature type="domain" description="Apple" evidence="4">
    <location>
        <begin position="223"/>
        <end position="304"/>
    </location>
</feature>
<dbReference type="AlphaFoldDB" id="A0AAU9RW93"/>
<keyword evidence="3" id="KW-0325">Glycoprotein</keyword>
<dbReference type="SMART" id="SM00473">
    <property type="entry name" value="PAN_AP"/>
    <property type="match status" value="1"/>
</dbReference>
<dbReference type="Proteomes" id="UP000836841">
    <property type="component" value="Chromosome 2"/>
</dbReference>
<dbReference type="InterPro" id="IPR003609">
    <property type="entry name" value="Pan_app"/>
</dbReference>
<sequence>MAPNATWVQLMDSGNLRLQDNSNSGEILWESFKHPYNSFLPRMSLGTNNRTGETLKLTSWRSYEDPSPGNYTAGLAGLTIPELVVWKNSVPIWRSGPWNGQVFIGLPVVKSLQFLDGLNINTDMEGTFSLSYANDSFMYHFDLDPDGAITQRDWSTSTRSWRVGVSIPSTTCDAYSRCGPFASCCSREVPPCNCVKGFVPRNNTEWNGGSWSNECVRRAPLQCERQSNVSGKGDVFFKLEKMKVPINAEQSLADEQDCPKQCLGNCTCTAYAYDRGIGCMIWSGGLVDMQSYLETGIDLYIRVAHSELSNTHDRPCAYYCGLPSYSMPGIKNPSSTRQSKKCRAIVRKNGSTFKW</sequence>
<dbReference type="PANTHER" id="PTHR32444">
    <property type="entry name" value="BULB-TYPE LECTIN DOMAIN-CONTAINING PROTEIN"/>
    <property type="match status" value="1"/>
</dbReference>
<dbReference type="Pfam" id="PF01453">
    <property type="entry name" value="B_lectin"/>
    <property type="match status" value="1"/>
</dbReference>
<gene>
    <name evidence="5" type="ORF">TAV2_LOCUS7025</name>
</gene>
<evidence type="ECO:0000259" key="4">
    <source>
        <dbReference type="PROSITE" id="PS50948"/>
    </source>
</evidence>
<evidence type="ECO:0000256" key="3">
    <source>
        <dbReference type="ARBA" id="ARBA00023180"/>
    </source>
</evidence>
<dbReference type="InterPro" id="IPR000858">
    <property type="entry name" value="S_locus_glycoprot_dom"/>
</dbReference>
<dbReference type="PROSITE" id="PS50948">
    <property type="entry name" value="PAN"/>
    <property type="match status" value="1"/>
</dbReference>
<dbReference type="Pfam" id="PF08276">
    <property type="entry name" value="PAN_2"/>
    <property type="match status" value="1"/>
</dbReference>
<dbReference type="InterPro" id="IPR036426">
    <property type="entry name" value="Bulb-type_lectin_dom_sf"/>
</dbReference>
<evidence type="ECO:0000313" key="5">
    <source>
        <dbReference type="EMBL" id="CAH2048032.1"/>
    </source>
</evidence>
<dbReference type="PANTHER" id="PTHR32444:SF198">
    <property type="entry name" value="BULB-TYPE LECTIN DOMAIN-CONTAINING PROTEIN"/>
    <property type="match status" value="1"/>
</dbReference>
<dbReference type="InterPro" id="IPR001480">
    <property type="entry name" value="Bulb-type_lectin_dom"/>
</dbReference>
<dbReference type="Pfam" id="PF00954">
    <property type="entry name" value="S_locus_glycop"/>
    <property type="match status" value="1"/>
</dbReference>
<keyword evidence="2" id="KW-1015">Disulfide bond</keyword>
<name>A0AAU9RW93_THLAR</name>
<evidence type="ECO:0000256" key="1">
    <source>
        <dbReference type="ARBA" id="ARBA00022729"/>
    </source>
</evidence>
<keyword evidence="1" id="KW-0732">Signal</keyword>
<reference evidence="5 6" key="1">
    <citation type="submission" date="2022-03" db="EMBL/GenBank/DDBJ databases">
        <authorList>
            <person name="Nunn A."/>
            <person name="Chopra R."/>
            <person name="Nunn A."/>
            <person name="Contreras Garrido A."/>
        </authorList>
    </citation>
    <scope>NUCLEOTIDE SEQUENCE [LARGE SCALE GENOMIC DNA]</scope>
</reference>
<keyword evidence="6" id="KW-1185">Reference proteome</keyword>
<dbReference type="SUPFAM" id="SSF51110">
    <property type="entry name" value="alpha-D-mannose-specific plant lectins"/>
    <property type="match status" value="1"/>
</dbReference>
<proteinExistence type="predicted"/>
<dbReference type="CDD" id="cd01098">
    <property type="entry name" value="PAN_AP_plant"/>
    <property type="match status" value="1"/>
</dbReference>